<gene>
    <name evidence="2" type="ORF">rosmuc_03298</name>
</gene>
<dbReference type="SMART" id="SM00564">
    <property type="entry name" value="PQQ"/>
    <property type="match status" value="5"/>
</dbReference>
<dbReference type="AlphaFoldDB" id="A0A0A0HGS4"/>
<dbReference type="HOGENOM" id="CLU_027480_3_0_5"/>
<dbReference type="EMBL" id="AONH01000016">
    <property type="protein sequence ID" value="KGM86997.1"/>
    <property type="molecule type" value="Genomic_DNA"/>
</dbReference>
<dbReference type="STRING" id="215743.ROSMUCSMR3_00805"/>
<dbReference type="eggNOG" id="COG1520">
    <property type="taxonomic scope" value="Bacteria"/>
</dbReference>
<protein>
    <submittedName>
        <fullName evidence="2">WD40-like repeat protein</fullName>
    </submittedName>
</protein>
<feature type="domain" description="Pyrrolo-quinoline quinone repeat" evidence="1">
    <location>
        <begin position="123"/>
        <end position="358"/>
    </location>
</feature>
<reference evidence="2 3" key="1">
    <citation type="submission" date="2013-01" db="EMBL/GenBank/DDBJ databases">
        <authorList>
            <person name="Fiebig A."/>
            <person name="Goeker M."/>
            <person name="Klenk H.-P.P."/>
        </authorList>
    </citation>
    <scope>NUCLEOTIDE SEQUENCE [LARGE SCALE GENOMIC DNA]</scope>
    <source>
        <strain evidence="2 3">DSM 17069</strain>
    </source>
</reference>
<accession>A0A0A0HGS4</accession>
<feature type="domain" description="Pyrrolo-quinoline quinone repeat" evidence="1">
    <location>
        <begin position="376"/>
        <end position="441"/>
    </location>
</feature>
<name>A0A0A0HGS4_9RHOB</name>
<dbReference type="InterPro" id="IPR011047">
    <property type="entry name" value="Quinoprotein_ADH-like_sf"/>
</dbReference>
<dbReference type="OrthoDB" id="5290752at2"/>
<comment type="caution">
    <text evidence="2">The sequence shown here is derived from an EMBL/GenBank/DDBJ whole genome shotgun (WGS) entry which is preliminary data.</text>
</comment>
<dbReference type="InterPro" id="IPR002372">
    <property type="entry name" value="PQQ_rpt_dom"/>
</dbReference>
<organism evidence="2 3">
    <name type="scientific">Roseovarius mucosus DSM 17069</name>
    <dbReference type="NCBI Taxonomy" id="1288298"/>
    <lineage>
        <taxon>Bacteria</taxon>
        <taxon>Pseudomonadati</taxon>
        <taxon>Pseudomonadota</taxon>
        <taxon>Alphaproteobacteria</taxon>
        <taxon>Rhodobacterales</taxon>
        <taxon>Roseobacteraceae</taxon>
        <taxon>Roseovarius</taxon>
    </lineage>
</organism>
<dbReference type="Pfam" id="PF13360">
    <property type="entry name" value="PQQ_2"/>
    <property type="match status" value="2"/>
</dbReference>
<evidence type="ECO:0000313" key="3">
    <source>
        <dbReference type="Proteomes" id="UP000030021"/>
    </source>
</evidence>
<dbReference type="PROSITE" id="PS51257">
    <property type="entry name" value="PROKAR_LIPOPROTEIN"/>
    <property type="match status" value="1"/>
</dbReference>
<dbReference type="PANTHER" id="PTHR34512:SF30">
    <property type="entry name" value="OUTER MEMBRANE PROTEIN ASSEMBLY FACTOR BAMB"/>
    <property type="match status" value="1"/>
</dbReference>
<dbReference type="InterPro" id="IPR015943">
    <property type="entry name" value="WD40/YVTN_repeat-like_dom_sf"/>
</dbReference>
<dbReference type="PANTHER" id="PTHR34512">
    <property type="entry name" value="CELL SURFACE PROTEIN"/>
    <property type="match status" value="1"/>
</dbReference>
<proteinExistence type="predicted"/>
<dbReference type="Proteomes" id="UP000030021">
    <property type="component" value="Unassembled WGS sequence"/>
</dbReference>
<sequence length="442" mass="46297">MKPNGLILGLVAVLALTACTKKTQILSGERQGIREVLQSEAARAQANVTPENRVLPVSLPAATVNAEWRQRIGSPATRSTHPALSRAPQLAWSVNIGQGDGRRVRITADPVVAEGRIFTLDAEAKVAAVSTTGQLLWTRDLTPANDNSNNASGGGLAYGDGKLFVSSAFGKLTAIDPASGGVIWEQELGAPGSGTPAVLDGLVYVVAGDDVAWAIETDTGRIAWQLSGTPDIHNVLGGPAPAITDKYVVFAFGAGELQGAFRRGGLRLWDAQVAGERLGVASARVDDITGDPVVVGDRLYTGSHSGRTVALSLGSGKRLWTAEEGPLNPVWPAGDSVFMVTDRNELVRLATEDGTRIWGHELPLFADRKPKRQAEIVGHFGPILAGGQLILASGDGQLRFFDPASGQMTGARDLPGGATSNPVVAGNTLYVVSKKGQLLAFR</sequence>
<dbReference type="InterPro" id="IPR018391">
    <property type="entry name" value="PQQ_b-propeller_rpt"/>
</dbReference>
<evidence type="ECO:0000313" key="2">
    <source>
        <dbReference type="EMBL" id="KGM86997.1"/>
    </source>
</evidence>
<dbReference type="PATRIC" id="fig|1288298.3.peg.3304"/>
<dbReference type="Gene3D" id="2.130.10.10">
    <property type="entry name" value="YVTN repeat-like/Quinoprotein amine dehydrogenase"/>
    <property type="match status" value="1"/>
</dbReference>
<evidence type="ECO:0000259" key="1">
    <source>
        <dbReference type="Pfam" id="PF13360"/>
    </source>
</evidence>
<dbReference type="SUPFAM" id="SSF50998">
    <property type="entry name" value="Quinoprotein alcohol dehydrogenase-like"/>
    <property type="match status" value="1"/>
</dbReference>